<evidence type="ECO:0000313" key="2">
    <source>
        <dbReference type="EMBL" id="EHH01904.1"/>
    </source>
</evidence>
<dbReference type="EMBL" id="AFFY01000003">
    <property type="protein sequence ID" value="EHH01904.1"/>
    <property type="molecule type" value="Genomic_DNA"/>
</dbReference>
<evidence type="ECO:0000259" key="1">
    <source>
        <dbReference type="PROSITE" id="PS51301"/>
    </source>
</evidence>
<reference evidence="2 3" key="1">
    <citation type="submission" date="2011-03" db="EMBL/GenBank/DDBJ databases">
        <authorList>
            <person name="Weinstock G."/>
            <person name="Sodergren E."/>
            <person name="Clifton S."/>
            <person name="Fulton L."/>
            <person name="Fulton B."/>
            <person name="Courtney L."/>
            <person name="Fronick C."/>
            <person name="Harrison M."/>
            <person name="Strong C."/>
            <person name="Farmer C."/>
            <person name="Delahaunty K."/>
            <person name="Markovic C."/>
            <person name="Hall O."/>
            <person name="Minx P."/>
            <person name="Tomlinson C."/>
            <person name="Mitreva M."/>
            <person name="Hou S."/>
            <person name="Chen J."/>
            <person name="Wollam A."/>
            <person name="Pepin K.H."/>
            <person name="Johnson M."/>
            <person name="Bhonagiri V."/>
            <person name="Zhang X."/>
            <person name="Suruliraj S."/>
            <person name="Warren W."/>
            <person name="Chinwalla A."/>
            <person name="Mardis E.R."/>
            <person name="Wilson R.K."/>
        </authorList>
    </citation>
    <scope>NUCLEOTIDE SEQUENCE [LARGE SCALE GENOMIC DNA]</scope>
    <source>
        <strain evidence="2 3">YIT 11840</strain>
    </source>
</reference>
<dbReference type="PATRIC" id="fig|762968.3.peg.324"/>
<dbReference type="HOGENOM" id="CLU_089658_0_0_10"/>
<gene>
    <name evidence="2" type="ORF">HMPREF9441_00360</name>
</gene>
<dbReference type="InterPro" id="IPR017880">
    <property type="entry name" value="KilA_N"/>
</dbReference>
<dbReference type="Pfam" id="PF04383">
    <property type="entry name" value="KilA-N"/>
    <property type="match status" value="1"/>
</dbReference>
<dbReference type="eggNOG" id="ENOG502Z7N4">
    <property type="taxonomic scope" value="Bacteria"/>
</dbReference>
<dbReference type="InterPro" id="IPR018004">
    <property type="entry name" value="KilA/APSES_HTH"/>
</dbReference>
<keyword evidence="3" id="KW-1185">Reference proteome</keyword>
<dbReference type="PROSITE" id="PS51301">
    <property type="entry name" value="KILA_N"/>
    <property type="match status" value="1"/>
</dbReference>
<protein>
    <recommendedName>
        <fullName evidence="1">KilA-N domain-containing protein</fullName>
    </recommendedName>
</protein>
<name>G5SLY8_9BACT</name>
<accession>G5SLY8</accession>
<dbReference type="AlphaFoldDB" id="G5SLY8"/>
<dbReference type="SMART" id="SM01252">
    <property type="entry name" value="KilA-N"/>
    <property type="match status" value="1"/>
</dbReference>
<sequence length="214" mass="24677">MLYNPDFNCTEFGTIKNTAGSNNFVLSVKTWIERTGAIGIRSKAGRYGGTYAHRDIAYHFGMWISPKFQLLLVKEYQRLKTEEQRLLGWSAKRELSKINYRIHTDAIKQNLIPMEVTPMQASIIYANEADVLNVAMFGMTAKQWREANPEQKGNIRDYATINELICLSNMENLNAVFIEQNMTQRERLVKLNQIAIHQMSILESGDNQNRELLK</sequence>
<evidence type="ECO:0000313" key="3">
    <source>
        <dbReference type="Proteomes" id="UP000003598"/>
    </source>
</evidence>
<organism evidence="2 3">
    <name type="scientific">Paraprevotella clara YIT 11840</name>
    <dbReference type="NCBI Taxonomy" id="762968"/>
    <lineage>
        <taxon>Bacteria</taxon>
        <taxon>Pseudomonadati</taxon>
        <taxon>Bacteroidota</taxon>
        <taxon>Bacteroidia</taxon>
        <taxon>Bacteroidales</taxon>
        <taxon>Prevotellaceae</taxon>
        <taxon>Paraprevotella</taxon>
    </lineage>
</organism>
<dbReference type="STRING" id="762968.HMPREF9441_00360"/>
<dbReference type="Proteomes" id="UP000003598">
    <property type="component" value="Unassembled WGS sequence"/>
</dbReference>
<proteinExistence type="predicted"/>
<comment type="caution">
    <text evidence="2">The sequence shown here is derived from an EMBL/GenBank/DDBJ whole genome shotgun (WGS) entry which is preliminary data.</text>
</comment>
<feature type="domain" description="KilA-N" evidence="1">
    <location>
        <begin position="1"/>
        <end position="79"/>
    </location>
</feature>